<accession>A0A2N9GB34</accession>
<protein>
    <submittedName>
        <fullName evidence="1">Uncharacterized protein</fullName>
    </submittedName>
</protein>
<proteinExistence type="predicted"/>
<dbReference type="AlphaFoldDB" id="A0A2N9GB34"/>
<evidence type="ECO:0000313" key="1">
    <source>
        <dbReference type="EMBL" id="SPC96589.1"/>
    </source>
</evidence>
<sequence length="62" mass="6535">MTADGERENGRSVGFCSQRWGPQRLAGVLLLLDPVAMRGWAICVNLGLWMRACVGCGSGGGP</sequence>
<gene>
    <name evidence="1" type="ORF">FSB_LOCUS24471</name>
</gene>
<organism evidence="1">
    <name type="scientific">Fagus sylvatica</name>
    <name type="common">Beechnut</name>
    <dbReference type="NCBI Taxonomy" id="28930"/>
    <lineage>
        <taxon>Eukaryota</taxon>
        <taxon>Viridiplantae</taxon>
        <taxon>Streptophyta</taxon>
        <taxon>Embryophyta</taxon>
        <taxon>Tracheophyta</taxon>
        <taxon>Spermatophyta</taxon>
        <taxon>Magnoliopsida</taxon>
        <taxon>eudicotyledons</taxon>
        <taxon>Gunneridae</taxon>
        <taxon>Pentapetalae</taxon>
        <taxon>rosids</taxon>
        <taxon>fabids</taxon>
        <taxon>Fagales</taxon>
        <taxon>Fagaceae</taxon>
        <taxon>Fagus</taxon>
    </lineage>
</organism>
<reference evidence="1" key="1">
    <citation type="submission" date="2018-02" db="EMBL/GenBank/DDBJ databases">
        <authorList>
            <person name="Cohen D.B."/>
            <person name="Kent A.D."/>
        </authorList>
    </citation>
    <scope>NUCLEOTIDE SEQUENCE</scope>
</reference>
<name>A0A2N9GB34_FAGSY</name>
<dbReference type="EMBL" id="OIVN01001680">
    <property type="protein sequence ID" value="SPC96589.1"/>
    <property type="molecule type" value="Genomic_DNA"/>
</dbReference>